<keyword evidence="3" id="KW-1185">Reference proteome</keyword>
<dbReference type="Proteomes" id="UP001530315">
    <property type="component" value="Unassembled WGS sequence"/>
</dbReference>
<organism evidence="2 3">
    <name type="scientific">Stephanodiscus triporus</name>
    <dbReference type="NCBI Taxonomy" id="2934178"/>
    <lineage>
        <taxon>Eukaryota</taxon>
        <taxon>Sar</taxon>
        <taxon>Stramenopiles</taxon>
        <taxon>Ochrophyta</taxon>
        <taxon>Bacillariophyta</taxon>
        <taxon>Coscinodiscophyceae</taxon>
        <taxon>Thalassiosirophycidae</taxon>
        <taxon>Stephanodiscales</taxon>
        <taxon>Stephanodiscaceae</taxon>
        <taxon>Stephanodiscus</taxon>
    </lineage>
</organism>
<comment type="caution">
    <text evidence="2">The sequence shown here is derived from an EMBL/GenBank/DDBJ whole genome shotgun (WGS) entry which is preliminary data.</text>
</comment>
<dbReference type="InterPro" id="IPR007914">
    <property type="entry name" value="UPF0193"/>
</dbReference>
<evidence type="ECO:0000256" key="1">
    <source>
        <dbReference type="SAM" id="MobiDB-lite"/>
    </source>
</evidence>
<protein>
    <submittedName>
        <fullName evidence="2">Uncharacterized protein</fullName>
    </submittedName>
</protein>
<proteinExistence type="predicted"/>
<gene>
    <name evidence="2" type="ORF">ACHAW5_007182</name>
</gene>
<dbReference type="EMBL" id="JALLAZ020001833">
    <property type="protein sequence ID" value="KAL3762233.1"/>
    <property type="molecule type" value="Genomic_DNA"/>
</dbReference>
<name>A0ABD3MH76_9STRA</name>
<reference evidence="2 3" key="1">
    <citation type="submission" date="2024-10" db="EMBL/GenBank/DDBJ databases">
        <title>Updated reference genomes for cyclostephanoid diatoms.</title>
        <authorList>
            <person name="Roberts W.R."/>
            <person name="Alverson A.J."/>
        </authorList>
    </citation>
    <scope>NUCLEOTIDE SEQUENCE [LARGE SCALE GENOMIC DNA]</scope>
    <source>
        <strain evidence="2 3">AJA276-08</strain>
    </source>
</reference>
<dbReference type="AlphaFoldDB" id="A0ABD3MH76"/>
<feature type="region of interest" description="Disordered" evidence="1">
    <location>
        <begin position="36"/>
        <end position="88"/>
    </location>
</feature>
<dbReference type="Pfam" id="PF05250">
    <property type="entry name" value="UPF0193"/>
    <property type="match status" value="1"/>
</dbReference>
<feature type="compositionally biased region" description="Basic and acidic residues" evidence="1">
    <location>
        <begin position="69"/>
        <end position="85"/>
    </location>
</feature>
<accession>A0ABD3MH76</accession>
<dbReference type="PANTHER" id="PTHR28348">
    <property type="entry name" value="UPF0193 PROTEIN EVG1"/>
    <property type="match status" value="1"/>
</dbReference>
<sequence length="244" mass="27746">MDKSNGGDAWKIFNRDTEAGRLLSKLYGVAARVSYPEPRRRRSNSTIVNPNDREGGAPTRSWKTTCTVHSRDKKAEEAKERERKRNSARVLSLAVPKVGRRHITDDASHGKGINLVPRRKTEAVCRNTVEEALNKKRMYRPPRSISSDEEKARLQRMMTGDSPSPPIAPKSSGSKFDAVHPATLFDQLLSEIDERRQHQLAMEEIGVGDDTREKTACEIKERLEHLKRLDPQRALEEVQKRMKA</sequence>
<evidence type="ECO:0000313" key="2">
    <source>
        <dbReference type="EMBL" id="KAL3762233.1"/>
    </source>
</evidence>
<evidence type="ECO:0000313" key="3">
    <source>
        <dbReference type="Proteomes" id="UP001530315"/>
    </source>
</evidence>
<dbReference type="PANTHER" id="PTHR28348:SF1">
    <property type="entry name" value="UPF0193 PROTEIN EVG1"/>
    <property type="match status" value="1"/>
</dbReference>